<organism evidence="5 6">
    <name type="scientific">Thermostaphylospora chromogena</name>
    <dbReference type="NCBI Taxonomy" id="35622"/>
    <lineage>
        <taxon>Bacteria</taxon>
        <taxon>Bacillati</taxon>
        <taxon>Actinomycetota</taxon>
        <taxon>Actinomycetes</taxon>
        <taxon>Streptosporangiales</taxon>
        <taxon>Thermomonosporaceae</taxon>
        <taxon>Thermostaphylospora</taxon>
    </lineage>
</organism>
<protein>
    <submittedName>
        <fullName evidence="5">Short chain dehydrogenase</fullName>
    </submittedName>
</protein>
<evidence type="ECO:0000313" key="5">
    <source>
        <dbReference type="EMBL" id="SDR31303.1"/>
    </source>
</evidence>
<dbReference type="AlphaFoldDB" id="A0A1H1I0X0"/>
<dbReference type="EMBL" id="FNKK01000002">
    <property type="protein sequence ID" value="SDR31303.1"/>
    <property type="molecule type" value="Genomic_DNA"/>
</dbReference>
<dbReference type="GO" id="GO:0016491">
    <property type="term" value="F:oxidoreductase activity"/>
    <property type="evidence" value="ECO:0007669"/>
    <property type="project" value="UniProtKB-KW"/>
</dbReference>
<dbReference type="CDD" id="cd05233">
    <property type="entry name" value="SDR_c"/>
    <property type="match status" value="1"/>
</dbReference>
<dbReference type="SUPFAM" id="SSF51735">
    <property type="entry name" value="NAD(P)-binding Rossmann-fold domains"/>
    <property type="match status" value="1"/>
</dbReference>
<dbReference type="InterPro" id="IPR002347">
    <property type="entry name" value="SDR_fam"/>
</dbReference>
<keyword evidence="6" id="KW-1185">Reference proteome</keyword>
<keyword evidence="2" id="KW-0560">Oxidoreductase</keyword>
<dbReference type="PANTHER" id="PTHR43669">
    <property type="entry name" value="5-KETO-D-GLUCONATE 5-REDUCTASE"/>
    <property type="match status" value="1"/>
</dbReference>
<dbReference type="Gene3D" id="3.40.50.720">
    <property type="entry name" value="NAD(P)-binding Rossmann-like Domain"/>
    <property type="match status" value="1"/>
</dbReference>
<dbReference type="STRING" id="35622.SAMN04489764_5048"/>
<feature type="compositionally biased region" description="Pro residues" evidence="3">
    <location>
        <begin position="239"/>
        <end position="262"/>
    </location>
</feature>
<gene>
    <name evidence="5" type="ORF">SAMN04489764_5048</name>
</gene>
<accession>A0A1H1I0X0</accession>
<feature type="domain" description="Ketoreductase" evidence="4">
    <location>
        <begin position="4"/>
        <end position="188"/>
    </location>
</feature>
<dbReference type="RefSeq" id="WP_093262526.1">
    <property type="nucleotide sequence ID" value="NZ_FNKK01000002.1"/>
</dbReference>
<dbReference type="InterPro" id="IPR036291">
    <property type="entry name" value="NAD(P)-bd_dom_sf"/>
</dbReference>
<sequence>MTAPAFLITGATGQLGATVVEQLAGRGDRLLLVARDKDRLADLEAELGVEGKVETVVADVSDPEDARRAAGEAVSRFGRLDGLVHLVGGFHAGPLFLTAPDVYERMLRDNFLSAVTATQGVLPHLGEGGRLVYFGTPLADVPLPGLSAYAAAKAALVTWVQSIAHEVKRKGVHANAIVMTMADTPAKRRERPQMNFDHTVSPELVARVVGFLTSSASDGLYGCAVPVLGRFEFSSELGGPPPGVGGPPPGVGGPPPGVGGPR</sequence>
<evidence type="ECO:0000256" key="1">
    <source>
        <dbReference type="ARBA" id="ARBA00006484"/>
    </source>
</evidence>
<evidence type="ECO:0000256" key="2">
    <source>
        <dbReference type="ARBA" id="ARBA00023002"/>
    </source>
</evidence>
<comment type="similarity">
    <text evidence="1">Belongs to the short-chain dehydrogenases/reductases (SDR) family.</text>
</comment>
<evidence type="ECO:0000313" key="6">
    <source>
        <dbReference type="Proteomes" id="UP000217103"/>
    </source>
</evidence>
<proteinExistence type="inferred from homology"/>
<dbReference type="Proteomes" id="UP000217103">
    <property type="component" value="Unassembled WGS sequence"/>
</dbReference>
<dbReference type="SMART" id="SM00822">
    <property type="entry name" value="PKS_KR"/>
    <property type="match status" value="1"/>
</dbReference>
<reference evidence="5 6" key="1">
    <citation type="submission" date="2016-10" db="EMBL/GenBank/DDBJ databases">
        <authorList>
            <person name="de Groot N.N."/>
        </authorList>
    </citation>
    <scope>NUCLEOTIDE SEQUENCE [LARGE SCALE GENOMIC DNA]</scope>
    <source>
        <strain evidence="5 6">DSM 43794</strain>
    </source>
</reference>
<dbReference type="InterPro" id="IPR057326">
    <property type="entry name" value="KR_dom"/>
</dbReference>
<feature type="region of interest" description="Disordered" evidence="3">
    <location>
        <begin position="236"/>
        <end position="262"/>
    </location>
</feature>
<dbReference type="Pfam" id="PF00106">
    <property type="entry name" value="adh_short"/>
    <property type="match status" value="1"/>
</dbReference>
<evidence type="ECO:0000256" key="3">
    <source>
        <dbReference type="SAM" id="MobiDB-lite"/>
    </source>
</evidence>
<dbReference type="OrthoDB" id="9804774at2"/>
<evidence type="ECO:0000259" key="4">
    <source>
        <dbReference type="SMART" id="SM00822"/>
    </source>
</evidence>
<dbReference type="PANTHER" id="PTHR43669:SF3">
    <property type="entry name" value="ALCOHOL DEHYDROGENASE, PUTATIVE (AFU_ORTHOLOGUE AFUA_3G03445)-RELATED"/>
    <property type="match status" value="1"/>
</dbReference>
<name>A0A1H1I0X0_9ACTN</name>
<dbReference type="PRINTS" id="PR00081">
    <property type="entry name" value="GDHRDH"/>
</dbReference>